<accession>A0A009HHJ9</accession>
<dbReference type="Pfam" id="PF13392">
    <property type="entry name" value="HNH_3"/>
    <property type="match status" value="1"/>
</dbReference>
<dbReference type="InterPro" id="IPR003615">
    <property type="entry name" value="HNH_nuc"/>
</dbReference>
<proteinExistence type="predicted"/>
<comment type="caution">
    <text evidence="3">The sequence shown here is derived from an EMBL/GenBank/DDBJ whole genome shotgun (WGS) entry which is preliminary data.</text>
</comment>
<dbReference type="PATRIC" id="fig|1310613.3.peg.3677"/>
<dbReference type="GO" id="GO:0016788">
    <property type="term" value="F:hydrolase activity, acting on ester bonds"/>
    <property type="evidence" value="ECO:0007669"/>
    <property type="project" value="InterPro"/>
</dbReference>
<dbReference type="Gene3D" id="3.90.75.20">
    <property type="match status" value="1"/>
</dbReference>
<organism evidence="3 4">
    <name type="scientific">Acinetobacter baumannii (strain 1295743)</name>
    <dbReference type="NCBI Taxonomy" id="1310613"/>
    <lineage>
        <taxon>Bacteria</taxon>
        <taxon>Pseudomonadati</taxon>
        <taxon>Pseudomonadota</taxon>
        <taxon>Gammaproteobacteria</taxon>
        <taxon>Moraxellales</taxon>
        <taxon>Moraxellaceae</taxon>
        <taxon>Acinetobacter</taxon>
        <taxon>Acinetobacter calcoaceticus/baumannii complex</taxon>
    </lineage>
</organism>
<dbReference type="AlphaFoldDB" id="A0A009HHJ9"/>
<dbReference type="RefSeq" id="WP_000432852.1">
    <property type="nucleotide sequence ID" value="NZ_JEWH01000078.1"/>
</dbReference>
<evidence type="ECO:0000313" key="4">
    <source>
        <dbReference type="Proteomes" id="UP000020595"/>
    </source>
</evidence>
<name>A0A009HHJ9_ACIB9</name>
<dbReference type="EMBL" id="JEWH01000078">
    <property type="protein sequence ID" value="EXB03677.1"/>
    <property type="molecule type" value="Genomic_DNA"/>
</dbReference>
<gene>
    <name evidence="3" type="ORF">J512_3846</name>
</gene>
<feature type="domain" description="HNH nuclease" evidence="2">
    <location>
        <begin position="69"/>
        <end position="112"/>
    </location>
</feature>
<evidence type="ECO:0000259" key="1">
    <source>
        <dbReference type="Pfam" id="PF07463"/>
    </source>
</evidence>
<dbReference type="InterPro" id="IPR044925">
    <property type="entry name" value="His-Me_finger_sf"/>
</dbReference>
<evidence type="ECO:0000313" key="3">
    <source>
        <dbReference type="EMBL" id="EXB03677.1"/>
    </source>
</evidence>
<dbReference type="Proteomes" id="UP000020595">
    <property type="component" value="Unassembled WGS sequence"/>
</dbReference>
<evidence type="ECO:0000259" key="2">
    <source>
        <dbReference type="Pfam" id="PF13392"/>
    </source>
</evidence>
<dbReference type="InterPro" id="IPR010902">
    <property type="entry name" value="NUMOD4"/>
</dbReference>
<protein>
    <submittedName>
        <fullName evidence="3">NUMOD4 motif family protein</fullName>
    </submittedName>
</protein>
<sequence length="191" mass="21597">MENWKAIKNYEGLYEVSDLGRVRSLDRMVAVPHGGQRLAKGQVLKPKQHRDGYLCVFLSKKQKQICPMIHKLVLEAFVGERPSGMQACHGNGDKTDNRLVNLRWDTVKANHRDKKKHGTTARGPKVNTNKLKPEQVVAIREKRNNGVTLQALAEEYGISNNAVSHIVLGKNWQWVGGPIQERIFKDRGANQ</sequence>
<dbReference type="Pfam" id="PF07463">
    <property type="entry name" value="NUMOD4"/>
    <property type="match status" value="1"/>
</dbReference>
<reference evidence="3 4" key="1">
    <citation type="submission" date="2014-02" db="EMBL/GenBank/DDBJ databases">
        <title>Comparative genomics and transcriptomics to identify genetic mechanisms underlying the emergence of carbapenem resistant Acinetobacter baumannii (CRAb).</title>
        <authorList>
            <person name="Harris A.D."/>
            <person name="Johnson K.J."/>
            <person name="George J."/>
            <person name="Shefchek K."/>
            <person name="Daugherty S.C."/>
            <person name="Parankush S."/>
            <person name="Sadzewicz L."/>
            <person name="Tallon L."/>
            <person name="Sengamalay N."/>
            <person name="Hazen T.H."/>
            <person name="Rasko D.A."/>
        </authorList>
    </citation>
    <scope>NUCLEOTIDE SEQUENCE [LARGE SCALE GENOMIC DNA]</scope>
    <source>
        <strain evidence="3 4">1295743</strain>
    </source>
</reference>
<dbReference type="SUPFAM" id="SSF54060">
    <property type="entry name" value="His-Me finger endonucleases"/>
    <property type="match status" value="1"/>
</dbReference>
<feature type="domain" description="NUMOD4" evidence="1">
    <location>
        <begin position="2"/>
        <end position="59"/>
    </location>
</feature>